<dbReference type="EMBL" id="MLYP01000075">
    <property type="protein sequence ID" value="OIJ86473.1"/>
    <property type="molecule type" value="Genomic_DNA"/>
</dbReference>
<evidence type="ECO:0000313" key="2">
    <source>
        <dbReference type="Proteomes" id="UP000179935"/>
    </source>
</evidence>
<protein>
    <recommendedName>
        <fullName evidence="3">Transposase</fullName>
    </recommendedName>
</protein>
<evidence type="ECO:0008006" key="3">
    <source>
        <dbReference type="Google" id="ProtNLM"/>
    </source>
</evidence>
<dbReference type="SUPFAM" id="SSF46689">
    <property type="entry name" value="Homeodomain-like"/>
    <property type="match status" value="1"/>
</dbReference>
<organism evidence="1 2">
    <name type="scientific">Streptomyces colonosanans</name>
    <dbReference type="NCBI Taxonomy" id="1428652"/>
    <lineage>
        <taxon>Bacteria</taxon>
        <taxon>Bacillati</taxon>
        <taxon>Actinomycetota</taxon>
        <taxon>Actinomycetes</taxon>
        <taxon>Kitasatosporales</taxon>
        <taxon>Streptomycetaceae</taxon>
        <taxon>Streptomyces</taxon>
    </lineage>
</organism>
<gene>
    <name evidence="1" type="ORF">BIV24_26435</name>
</gene>
<sequence>MPRIASETGLHVDTVRTWRGRFVVGALAAPADRKRSGRPFSFTPLQAAEVKALACQLPAETETPLSRWSCPELAREVAARSLTGPVSASTVSGG</sequence>
<dbReference type="Proteomes" id="UP000179935">
    <property type="component" value="Unassembled WGS sequence"/>
</dbReference>
<reference evidence="1 2" key="1">
    <citation type="submission" date="2016-10" db="EMBL/GenBank/DDBJ databases">
        <title>Genome sequence of Streptomyces sp. MUSC 93.</title>
        <authorList>
            <person name="Lee L.-H."/>
            <person name="Ser H.-L."/>
            <person name="Law J.W.-F."/>
        </authorList>
    </citation>
    <scope>NUCLEOTIDE SEQUENCE [LARGE SCALE GENOMIC DNA]</scope>
    <source>
        <strain evidence="1 2">MUSC 93</strain>
    </source>
</reference>
<proteinExistence type="predicted"/>
<name>A0A1S2NYC2_9ACTN</name>
<comment type="caution">
    <text evidence="1">The sequence shown here is derived from an EMBL/GenBank/DDBJ whole genome shotgun (WGS) entry which is preliminary data.</text>
</comment>
<dbReference type="AlphaFoldDB" id="A0A1S2NYC2"/>
<dbReference type="RefSeq" id="WP_071368965.1">
    <property type="nucleotide sequence ID" value="NZ_MLYP01000075.1"/>
</dbReference>
<dbReference type="InterPro" id="IPR009057">
    <property type="entry name" value="Homeodomain-like_sf"/>
</dbReference>
<evidence type="ECO:0000313" key="1">
    <source>
        <dbReference type="EMBL" id="OIJ86473.1"/>
    </source>
</evidence>
<dbReference type="Pfam" id="PF13565">
    <property type="entry name" value="HTH_32"/>
    <property type="match status" value="1"/>
</dbReference>
<keyword evidence="2" id="KW-1185">Reference proteome</keyword>
<accession>A0A1S2NYC2</accession>